<evidence type="ECO:0000256" key="3">
    <source>
        <dbReference type="ARBA" id="ARBA00023125"/>
    </source>
</evidence>
<dbReference type="GO" id="GO:0003677">
    <property type="term" value="F:DNA binding"/>
    <property type="evidence" value="ECO:0007669"/>
    <property type="project" value="UniProtKB-KW"/>
</dbReference>
<evidence type="ECO:0000256" key="1">
    <source>
        <dbReference type="ARBA" id="ARBA00009437"/>
    </source>
</evidence>
<dbReference type="Pfam" id="PF03466">
    <property type="entry name" value="LysR_substrate"/>
    <property type="match status" value="1"/>
</dbReference>
<feature type="domain" description="HTH lysR-type" evidence="5">
    <location>
        <begin position="4"/>
        <end position="61"/>
    </location>
</feature>
<dbReference type="Proteomes" id="UP000472320">
    <property type="component" value="Unassembled WGS sequence"/>
</dbReference>
<keyword evidence="2" id="KW-0805">Transcription regulation</keyword>
<dbReference type="CDD" id="cd08422">
    <property type="entry name" value="PBP2_CrgA_like"/>
    <property type="match status" value="1"/>
</dbReference>
<keyword evidence="3" id="KW-0238">DNA-binding</keyword>
<dbReference type="Gene3D" id="1.10.10.10">
    <property type="entry name" value="Winged helix-like DNA-binding domain superfamily/Winged helix DNA-binding domain"/>
    <property type="match status" value="1"/>
</dbReference>
<keyword evidence="7" id="KW-1185">Reference proteome</keyword>
<dbReference type="AlphaFoldDB" id="A0A6L6QI20"/>
<evidence type="ECO:0000256" key="4">
    <source>
        <dbReference type="ARBA" id="ARBA00023163"/>
    </source>
</evidence>
<dbReference type="InterPro" id="IPR005119">
    <property type="entry name" value="LysR_subst-bd"/>
</dbReference>
<dbReference type="Pfam" id="PF00126">
    <property type="entry name" value="HTH_1"/>
    <property type="match status" value="1"/>
</dbReference>
<dbReference type="InterPro" id="IPR036390">
    <property type="entry name" value="WH_DNA-bd_sf"/>
</dbReference>
<protein>
    <submittedName>
        <fullName evidence="6">LysR family transcriptional regulator</fullName>
    </submittedName>
</protein>
<dbReference type="EMBL" id="WNKX01000007">
    <property type="protein sequence ID" value="MTW11296.1"/>
    <property type="molecule type" value="Genomic_DNA"/>
</dbReference>
<reference evidence="6 7" key="1">
    <citation type="submission" date="2019-11" db="EMBL/GenBank/DDBJ databases">
        <title>Type strains purchased from KCTC, JCM and DSMZ.</title>
        <authorList>
            <person name="Lu H."/>
        </authorList>
    </citation>
    <scope>NUCLEOTIDE SEQUENCE [LARGE SCALE GENOMIC DNA]</scope>
    <source>
        <strain evidence="6 7">JCM 31587</strain>
    </source>
</reference>
<dbReference type="SUPFAM" id="SSF53850">
    <property type="entry name" value="Periplasmic binding protein-like II"/>
    <property type="match status" value="1"/>
</dbReference>
<accession>A0A6L6QI20</accession>
<dbReference type="PANTHER" id="PTHR30537">
    <property type="entry name" value="HTH-TYPE TRANSCRIPTIONAL REGULATOR"/>
    <property type="match status" value="1"/>
</dbReference>
<dbReference type="PROSITE" id="PS50931">
    <property type="entry name" value="HTH_LYSR"/>
    <property type="match status" value="1"/>
</dbReference>
<dbReference type="InterPro" id="IPR058163">
    <property type="entry name" value="LysR-type_TF_proteobact-type"/>
</dbReference>
<dbReference type="GO" id="GO:0003700">
    <property type="term" value="F:DNA-binding transcription factor activity"/>
    <property type="evidence" value="ECO:0007669"/>
    <property type="project" value="InterPro"/>
</dbReference>
<proteinExistence type="inferred from homology"/>
<evidence type="ECO:0000313" key="6">
    <source>
        <dbReference type="EMBL" id="MTW11296.1"/>
    </source>
</evidence>
<dbReference type="SUPFAM" id="SSF46785">
    <property type="entry name" value="Winged helix' DNA-binding domain"/>
    <property type="match status" value="1"/>
</dbReference>
<dbReference type="OrthoDB" id="8885940at2"/>
<dbReference type="Gene3D" id="3.40.190.290">
    <property type="match status" value="1"/>
</dbReference>
<evidence type="ECO:0000313" key="7">
    <source>
        <dbReference type="Proteomes" id="UP000472320"/>
    </source>
</evidence>
<evidence type="ECO:0000256" key="2">
    <source>
        <dbReference type="ARBA" id="ARBA00023015"/>
    </source>
</evidence>
<dbReference type="RefSeq" id="WP_155454251.1">
    <property type="nucleotide sequence ID" value="NZ_WNKX01000007.1"/>
</dbReference>
<dbReference type="InterPro" id="IPR036388">
    <property type="entry name" value="WH-like_DNA-bd_sf"/>
</dbReference>
<comment type="caution">
    <text evidence="6">The sequence shown here is derived from an EMBL/GenBank/DDBJ whole genome shotgun (WGS) entry which is preliminary data.</text>
</comment>
<dbReference type="PRINTS" id="PR00039">
    <property type="entry name" value="HTHLYSR"/>
</dbReference>
<dbReference type="FunFam" id="1.10.10.10:FF:000001">
    <property type="entry name" value="LysR family transcriptional regulator"/>
    <property type="match status" value="1"/>
</dbReference>
<name>A0A6L6QI20_9BURK</name>
<gene>
    <name evidence="6" type="ORF">GM658_11895</name>
</gene>
<comment type="similarity">
    <text evidence="1">Belongs to the LysR transcriptional regulatory family.</text>
</comment>
<dbReference type="PANTHER" id="PTHR30537:SF5">
    <property type="entry name" value="HTH-TYPE TRANSCRIPTIONAL ACTIVATOR TTDR-RELATED"/>
    <property type="match status" value="1"/>
</dbReference>
<sequence>MEQYDLTDLRAFITVVESGSFVRAAEQLEVSTAAVSRRIATLESALGSQLITRTTRRNDITDAGRAFYADAQAVFQLLDEAQERVRQGQDTASGTLRVAAPLSFGIQKVAPVLPPFMRRHPELKVQLLLEDRTTDLHAESIDVALRIGFLRDSSLVAARIGTVGRVFAAAPSYLRRAGKPKTLAALRGHSVLNYSLLSVREEWGRLIGDPGEQLDLKVPLAANNAEALAECAVQGMGIVLLPQFVLAPALADGRLVQLLPDASPEPFGLFAVRPSRQFTPARLRLFIDYLRECGF</sequence>
<organism evidence="6 7">
    <name type="scientific">Massilia eburnea</name>
    <dbReference type="NCBI Taxonomy" id="1776165"/>
    <lineage>
        <taxon>Bacteria</taxon>
        <taxon>Pseudomonadati</taxon>
        <taxon>Pseudomonadota</taxon>
        <taxon>Betaproteobacteria</taxon>
        <taxon>Burkholderiales</taxon>
        <taxon>Oxalobacteraceae</taxon>
        <taxon>Telluria group</taxon>
        <taxon>Massilia</taxon>
    </lineage>
</organism>
<evidence type="ECO:0000259" key="5">
    <source>
        <dbReference type="PROSITE" id="PS50931"/>
    </source>
</evidence>
<dbReference type="InterPro" id="IPR000847">
    <property type="entry name" value="LysR_HTH_N"/>
</dbReference>
<keyword evidence="4" id="KW-0804">Transcription</keyword>